<keyword evidence="3 6" id="KW-0808">Transferase</keyword>
<keyword evidence="7" id="KW-1185">Reference proteome</keyword>
<dbReference type="OrthoDB" id="7665907at2"/>
<feature type="region of interest" description="Disordered" evidence="4">
    <location>
        <begin position="334"/>
        <end position="368"/>
    </location>
</feature>
<feature type="compositionally biased region" description="Polar residues" evidence="4">
    <location>
        <begin position="348"/>
        <end position="362"/>
    </location>
</feature>
<dbReference type="GO" id="GO:0016757">
    <property type="term" value="F:glycosyltransferase activity"/>
    <property type="evidence" value="ECO:0007669"/>
    <property type="project" value="UniProtKB-KW"/>
</dbReference>
<evidence type="ECO:0000256" key="4">
    <source>
        <dbReference type="SAM" id="MobiDB-lite"/>
    </source>
</evidence>
<evidence type="ECO:0000256" key="2">
    <source>
        <dbReference type="ARBA" id="ARBA00022676"/>
    </source>
</evidence>
<protein>
    <submittedName>
        <fullName evidence="6">Glycosyltransferase</fullName>
    </submittedName>
</protein>
<keyword evidence="5" id="KW-1133">Transmembrane helix</keyword>
<name>A0A2V4NB65_9RHOB</name>
<evidence type="ECO:0000256" key="1">
    <source>
        <dbReference type="ARBA" id="ARBA00006739"/>
    </source>
</evidence>
<proteinExistence type="inferred from homology"/>
<accession>A0A2V4NB65</accession>
<feature type="transmembrane region" description="Helical" evidence="5">
    <location>
        <begin position="279"/>
        <end position="297"/>
    </location>
</feature>
<evidence type="ECO:0000256" key="5">
    <source>
        <dbReference type="SAM" id="Phobius"/>
    </source>
</evidence>
<dbReference type="RefSeq" id="WP_110796167.1">
    <property type="nucleotide sequence ID" value="NZ_KZ826485.1"/>
</dbReference>
<comment type="caution">
    <text evidence="6">The sequence shown here is derived from an EMBL/GenBank/DDBJ whole genome shotgun (WGS) entry which is preliminary data.</text>
</comment>
<evidence type="ECO:0000313" key="7">
    <source>
        <dbReference type="Proteomes" id="UP000248012"/>
    </source>
</evidence>
<dbReference type="PANTHER" id="PTHR43179:SF12">
    <property type="entry name" value="GALACTOFURANOSYLTRANSFERASE GLFT2"/>
    <property type="match status" value="1"/>
</dbReference>
<keyword evidence="5" id="KW-0812">Transmembrane</keyword>
<dbReference type="SUPFAM" id="SSF53448">
    <property type="entry name" value="Nucleotide-diphospho-sugar transferases"/>
    <property type="match status" value="1"/>
</dbReference>
<evidence type="ECO:0000256" key="3">
    <source>
        <dbReference type="ARBA" id="ARBA00022679"/>
    </source>
</evidence>
<sequence>MHSPLSADTIDRTDAHKGRVVAVVTTHNRMEQLQTTLARLLAVHSNLLSAIVVVDNLSTDGTRDWLRREEARIGARLQVLLPDHNLGGAGGFEIGMRHARAQLNPDWCLLMDDDARPDADALAQFHRRDHSGWDVIAAAVYFPNRQICEMNRPSQNPFQHPHLFLRTLMGHGRDGYHISRGAYAGDEIVPLDITSFVGFFVSRAAMDKVGEPDGRLFLYGDDVLYALSLRKAGMTIGFDPKVTFEHDCTTYSNENRRVFRPLWKVYYTYRNGLLMYRQAAGWLFWPLMPLLTVKWLLAAKRYGAARRDYLRLLRMALRDGILRRTTTRHEDILAAAGPPKLLPETPEATPSPTNQSDTNVASGDQRGT</sequence>
<comment type="similarity">
    <text evidence="1">Belongs to the glycosyltransferase 2 family.</text>
</comment>
<evidence type="ECO:0000313" key="6">
    <source>
        <dbReference type="EMBL" id="PYC47383.1"/>
    </source>
</evidence>
<organism evidence="6 7">
    <name type="scientific">Litorivita pollutaquae</name>
    <dbReference type="NCBI Taxonomy" id="2200892"/>
    <lineage>
        <taxon>Bacteria</taxon>
        <taxon>Pseudomonadati</taxon>
        <taxon>Pseudomonadota</taxon>
        <taxon>Alphaproteobacteria</taxon>
        <taxon>Rhodobacterales</taxon>
        <taxon>Paracoccaceae</taxon>
        <taxon>Litorivita</taxon>
    </lineage>
</organism>
<dbReference type="InterPro" id="IPR029044">
    <property type="entry name" value="Nucleotide-diphossugar_trans"/>
</dbReference>
<dbReference type="Proteomes" id="UP000248012">
    <property type="component" value="Unassembled WGS sequence"/>
</dbReference>
<dbReference type="Pfam" id="PF13641">
    <property type="entry name" value="Glyco_tranf_2_3"/>
    <property type="match status" value="1"/>
</dbReference>
<dbReference type="PANTHER" id="PTHR43179">
    <property type="entry name" value="RHAMNOSYLTRANSFERASE WBBL"/>
    <property type="match status" value="1"/>
</dbReference>
<keyword evidence="5" id="KW-0472">Membrane</keyword>
<dbReference type="EMBL" id="QFVT01000006">
    <property type="protein sequence ID" value="PYC47383.1"/>
    <property type="molecule type" value="Genomic_DNA"/>
</dbReference>
<dbReference type="Gene3D" id="3.90.550.10">
    <property type="entry name" value="Spore Coat Polysaccharide Biosynthesis Protein SpsA, Chain A"/>
    <property type="match status" value="1"/>
</dbReference>
<keyword evidence="2" id="KW-0328">Glycosyltransferase</keyword>
<gene>
    <name evidence="6" type="ORF">DI396_10475</name>
</gene>
<dbReference type="AlphaFoldDB" id="A0A2V4NB65"/>
<reference evidence="6 7" key="1">
    <citation type="submission" date="2018-05" db="EMBL/GenBank/DDBJ databases">
        <title>Oceanovita maritima gen. nov., sp. nov., a marine bacterium in the family Rhodobacteraceae isolated from surface seawater of Lundu port Xiamen, China.</title>
        <authorList>
            <person name="Hetharua B.H."/>
            <person name="Min D."/>
            <person name="Liao H."/>
            <person name="Tian Y."/>
        </authorList>
    </citation>
    <scope>NUCLEOTIDE SEQUENCE [LARGE SCALE GENOMIC DNA]</scope>
    <source>
        <strain evidence="6 7">FSX-11</strain>
    </source>
</reference>